<dbReference type="Pfam" id="PF04542">
    <property type="entry name" value="Sigma70_r2"/>
    <property type="match status" value="1"/>
</dbReference>
<evidence type="ECO:0000259" key="2">
    <source>
        <dbReference type="Pfam" id="PF08281"/>
    </source>
</evidence>
<feature type="domain" description="RNA polymerase sigma-70 region 2" evidence="1">
    <location>
        <begin position="12"/>
        <end position="77"/>
    </location>
</feature>
<evidence type="ECO:0000313" key="5">
    <source>
        <dbReference type="Proteomes" id="UP000567293"/>
    </source>
</evidence>
<organism evidence="4 5">
    <name type="scientific">Candidatus Acidiferrum panamense</name>
    <dbReference type="NCBI Taxonomy" id="2741543"/>
    <lineage>
        <taxon>Bacteria</taxon>
        <taxon>Pseudomonadati</taxon>
        <taxon>Acidobacteriota</taxon>
        <taxon>Terriglobia</taxon>
        <taxon>Candidatus Acidiferrales</taxon>
        <taxon>Candidatus Acidiferrum</taxon>
    </lineage>
</organism>
<comment type="caution">
    <text evidence="4">The sequence shown here is derived from an EMBL/GenBank/DDBJ whole genome shotgun (WGS) entry which is preliminary data.</text>
</comment>
<accession>A0A7V8T0G8</accession>
<gene>
    <name evidence="4" type="ORF">HRJ53_27370</name>
</gene>
<name>A0A7V8T0G8_9BACT</name>
<reference evidence="4" key="1">
    <citation type="submission" date="2020-06" db="EMBL/GenBank/DDBJ databases">
        <title>Legume-microbial interactions unlock mineral nutrients during tropical forest succession.</title>
        <authorList>
            <person name="Epihov D.Z."/>
        </authorList>
    </citation>
    <scope>NUCLEOTIDE SEQUENCE [LARGE SCALE GENOMIC DNA]</scope>
    <source>
        <strain evidence="4">Pan2503</strain>
    </source>
</reference>
<proteinExistence type="predicted"/>
<keyword evidence="5" id="KW-1185">Reference proteome</keyword>
<dbReference type="PANTHER" id="PTHR47756:SF2">
    <property type="entry name" value="BLL6612 PROTEIN"/>
    <property type="match status" value="1"/>
</dbReference>
<dbReference type="Gene3D" id="1.10.1740.10">
    <property type="match status" value="1"/>
</dbReference>
<dbReference type="AlphaFoldDB" id="A0A7V8T0G8"/>
<dbReference type="InterPro" id="IPR007627">
    <property type="entry name" value="RNA_pol_sigma70_r2"/>
</dbReference>
<dbReference type="SUPFAM" id="SSF88659">
    <property type="entry name" value="Sigma3 and sigma4 domains of RNA polymerase sigma factors"/>
    <property type="match status" value="1"/>
</dbReference>
<dbReference type="GO" id="GO:0003677">
    <property type="term" value="F:DNA binding"/>
    <property type="evidence" value="ECO:0007669"/>
    <property type="project" value="InterPro"/>
</dbReference>
<dbReference type="GO" id="GO:0016987">
    <property type="term" value="F:sigma factor activity"/>
    <property type="evidence" value="ECO:0007669"/>
    <property type="project" value="InterPro"/>
</dbReference>
<feature type="non-terminal residue" evidence="4">
    <location>
        <position position="334"/>
    </location>
</feature>
<dbReference type="GO" id="GO:0006352">
    <property type="term" value="P:DNA-templated transcription initiation"/>
    <property type="evidence" value="ECO:0007669"/>
    <property type="project" value="InterPro"/>
</dbReference>
<dbReference type="InterPro" id="IPR014284">
    <property type="entry name" value="RNA_pol_sigma-70_dom"/>
</dbReference>
<evidence type="ECO:0000259" key="1">
    <source>
        <dbReference type="Pfam" id="PF04542"/>
    </source>
</evidence>
<dbReference type="InterPro" id="IPR013249">
    <property type="entry name" value="RNA_pol_sigma70_r4_t2"/>
</dbReference>
<evidence type="ECO:0000313" key="4">
    <source>
        <dbReference type="EMBL" id="MBA0088727.1"/>
    </source>
</evidence>
<dbReference type="InterPro" id="IPR013325">
    <property type="entry name" value="RNA_pol_sigma_r2"/>
</dbReference>
<feature type="domain" description="DUF6596" evidence="3">
    <location>
        <begin position="184"/>
        <end position="284"/>
    </location>
</feature>
<dbReference type="Pfam" id="PF20239">
    <property type="entry name" value="DUF6596"/>
    <property type="match status" value="1"/>
</dbReference>
<protein>
    <submittedName>
        <fullName evidence="4">Sigma-70 family RNA polymerase sigma factor</fullName>
    </submittedName>
</protein>
<dbReference type="Pfam" id="PF08281">
    <property type="entry name" value="Sigma70_r4_2"/>
    <property type="match status" value="1"/>
</dbReference>
<dbReference type="Proteomes" id="UP000567293">
    <property type="component" value="Unassembled WGS sequence"/>
</dbReference>
<dbReference type="PANTHER" id="PTHR47756">
    <property type="entry name" value="BLL6612 PROTEIN-RELATED"/>
    <property type="match status" value="1"/>
</dbReference>
<dbReference type="SUPFAM" id="SSF88946">
    <property type="entry name" value="Sigma2 domain of RNA polymerase sigma factors"/>
    <property type="match status" value="1"/>
</dbReference>
<dbReference type="InterPro" id="IPR046531">
    <property type="entry name" value="DUF6596"/>
</dbReference>
<dbReference type="EMBL" id="JACDQQ010002646">
    <property type="protein sequence ID" value="MBA0088727.1"/>
    <property type="molecule type" value="Genomic_DNA"/>
</dbReference>
<dbReference type="NCBIfam" id="TIGR02937">
    <property type="entry name" value="sigma70-ECF"/>
    <property type="match status" value="1"/>
</dbReference>
<dbReference type="InterPro" id="IPR013324">
    <property type="entry name" value="RNA_pol_sigma_r3/r4-like"/>
</dbReference>
<sequence length="334" mass="36856">MSDISSIAESTYRREFGRIIAKLIRICGSIDLAEDALQDAFASALTSWREKGVPDDPAAWIIAVAFRKLISEARREQTKRTKRDAFSHEWLKTAPRDGAMEEPSMDGPDDRLRLIFTCCHPALSREAQIALTLRTLGGLTTVEIAKSFLASEPTIAQRIVRAKRKITEARIPYAVPPAEQLPIRLASVQAVIYLIFNEGYAATSGDHLIRRELCQEAIRLARVLCQLLPGEPENLGLLALMLLHDSRAGARVNPSGQLVPLEEQDRSLWDQSEIEEGLDIAEKALSTLRVGPYQLQAAIAALHAQAPTAADTDWVRIAGLYEKLLGFNRSAVVG</sequence>
<evidence type="ECO:0000259" key="3">
    <source>
        <dbReference type="Pfam" id="PF20239"/>
    </source>
</evidence>
<feature type="domain" description="RNA polymerase sigma factor 70 region 4 type 2" evidence="2">
    <location>
        <begin position="115"/>
        <end position="166"/>
    </location>
</feature>